<name>A0AAN9PTS2_CLITE</name>
<sequence>MENREPEGHVEYLAFLELRRLAFGTTSASTRNVVPVVTPDPMDDIIRQLKEELVKLRSTYKVWLVLAKSPLMDMAKGQLVAIAHIIRNKSCMIAAIHYAKNVIQFRV</sequence>
<comment type="caution">
    <text evidence="1">The sequence shown here is derived from an EMBL/GenBank/DDBJ whole genome shotgun (WGS) entry which is preliminary data.</text>
</comment>
<dbReference type="AlphaFoldDB" id="A0AAN9PTS2"/>
<gene>
    <name evidence="1" type="ORF">RJT34_10361</name>
</gene>
<evidence type="ECO:0000313" key="2">
    <source>
        <dbReference type="Proteomes" id="UP001359559"/>
    </source>
</evidence>
<reference evidence="1 2" key="1">
    <citation type="submission" date="2024-01" db="EMBL/GenBank/DDBJ databases">
        <title>The genomes of 5 underutilized Papilionoideae crops provide insights into root nodulation and disease resistance.</title>
        <authorList>
            <person name="Yuan L."/>
        </authorList>
    </citation>
    <scope>NUCLEOTIDE SEQUENCE [LARGE SCALE GENOMIC DNA]</scope>
    <source>
        <strain evidence="1">LY-2023</strain>
        <tissue evidence="1">Leaf</tissue>
    </source>
</reference>
<keyword evidence="2" id="KW-1185">Reference proteome</keyword>
<dbReference type="Proteomes" id="UP001359559">
    <property type="component" value="Unassembled WGS sequence"/>
</dbReference>
<proteinExistence type="predicted"/>
<evidence type="ECO:0000313" key="1">
    <source>
        <dbReference type="EMBL" id="KAK7311900.1"/>
    </source>
</evidence>
<accession>A0AAN9PTS2</accession>
<dbReference type="EMBL" id="JAYKXN010000002">
    <property type="protein sequence ID" value="KAK7311900.1"/>
    <property type="molecule type" value="Genomic_DNA"/>
</dbReference>
<protein>
    <submittedName>
        <fullName evidence="1">Uncharacterized protein</fullName>
    </submittedName>
</protein>
<organism evidence="1 2">
    <name type="scientific">Clitoria ternatea</name>
    <name type="common">Butterfly pea</name>
    <dbReference type="NCBI Taxonomy" id="43366"/>
    <lineage>
        <taxon>Eukaryota</taxon>
        <taxon>Viridiplantae</taxon>
        <taxon>Streptophyta</taxon>
        <taxon>Embryophyta</taxon>
        <taxon>Tracheophyta</taxon>
        <taxon>Spermatophyta</taxon>
        <taxon>Magnoliopsida</taxon>
        <taxon>eudicotyledons</taxon>
        <taxon>Gunneridae</taxon>
        <taxon>Pentapetalae</taxon>
        <taxon>rosids</taxon>
        <taxon>fabids</taxon>
        <taxon>Fabales</taxon>
        <taxon>Fabaceae</taxon>
        <taxon>Papilionoideae</taxon>
        <taxon>50 kb inversion clade</taxon>
        <taxon>NPAAA clade</taxon>
        <taxon>indigoferoid/millettioid clade</taxon>
        <taxon>Phaseoleae</taxon>
        <taxon>Clitoria</taxon>
    </lineage>
</organism>